<dbReference type="Pfam" id="PF07873">
    <property type="entry name" value="YabP"/>
    <property type="match status" value="1"/>
</dbReference>
<dbReference type="Proteomes" id="UP000886819">
    <property type="component" value="Unassembled WGS sequence"/>
</dbReference>
<dbReference type="InterPro" id="IPR022476">
    <property type="entry name" value="Spore_YabP/YqfC"/>
</dbReference>
<accession>A0A9D1CIY7</accession>
<dbReference type="EMBL" id="DVFI01000120">
    <property type="protein sequence ID" value="HIQ63621.1"/>
    <property type="molecule type" value="Genomic_DNA"/>
</dbReference>
<evidence type="ECO:0000313" key="2">
    <source>
        <dbReference type="Proteomes" id="UP000886819"/>
    </source>
</evidence>
<sequence length="88" mass="9564">MARRHTLRRAVQAAGIPEDIVLGMPRVLLRGDSSLLLENHRGVLEYAPERLRVRTSLGVMTVEGEGLTLTALGDTDLMLTGSIRGVTL</sequence>
<name>A0A9D1CIY7_9FIRM</name>
<organism evidence="1 2">
    <name type="scientific">Candidatus Avichristensenella intestinipullorum</name>
    <dbReference type="NCBI Taxonomy" id="2840693"/>
    <lineage>
        <taxon>Bacteria</taxon>
        <taxon>Bacillati</taxon>
        <taxon>Bacillota</taxon>
        <taxon>Clostridia</taxon>
        <taxon>Candidatus Avichristensenella</taxon>
    </lineage>
</organism>
<protein>
    <submittedName>
        <fullName evidence="1">Sporulation protein YqfC</fullName>
    </submittedName>
</protein>
<reference evidence="1" key="2">
    <citation type="journal article" date="2021" name="PeerJ">
        <title>Extensive microbial diversity within the chicken gut microbiome revealed by metagenomics and culture.</title>
        <authorList>
            <person name="Gilroy R."/>
            <person name="Ravi A."/>
            <person name="Getino M."/>
            <person name="Pursley I."/>
            <person name="Horton D.L."/>
            <person name="Alikhan N.F."/>
            <person name="Baker D."/>
            <person name="Gharbi K."/>
            <person name="Hall N."/>
            <person name="Watson M."/>
            <person name="Adriaenssens E.M."/>
            <person name="Foster-Nyarko E."/>
            <person name="Jarju S."/>
            <person name="Secka A."/>
            <person name="Antonio M."/>
            <person name="Oren A."/>
            <person name="Chaudhuri R.R."/>
            <person name="La Ragione R."/>
            <person name="Hildebrand F."/>
            <person name="Pallen M.J."/>
        </authorList>
    </citation>
    <scope>NUCLEOTIDE SEQUENCE</scope>
    <source>
        <strain evidence="1">ChiHile30-977</strain>
    </source>
</reference>
<comment type="caution">
    <text evidence="1">The sequence shown here is derived from an EMBL/GenBank/DDBJ whole genome shotgun (WGS) entry which is preliminary data.</text>
</comment>
<proteinExistence type="predicted"/>
<dbReference type="AlphaFoldDB" id="A0A9D1CIY7"/>
<evidence type="ECO:0000313" key="1">
    <source>
        <dbReference type="EMBL" id="HIQ63621.1"/>
    </source>
</evidence>
<gene>
    <name evidence="1" type="ORF">IAA66_08585</name>
</gene>
<reference evidence="1" key="1">
    <citation type="submission" date="2020-10" db="EMBL/GenBank/DDBJ databases">
        <authorList>
            <person name="Gilroy R."/>
        </authorList>
    </citation>
    <scope>NUCLEOTIDE SEQUENCE</scope>
    <source>
        <strain evidence="1">ChiHile30-977</strain>
    </source>
</reference>